<organism evidence="2 3">
    <name type="scientific">Folsomia candida</name>
    <name type="common">Springtail</name>
    <dbReference type="NCBI Taxonomy" id="158441"/>
    <lineage>
        <taxon>Eukaryota</taxon>
        <taxon>Metazoa</taxon>
        <taxon>Ecdysozoa</taxon>
        <taxon>Arthropoda</taxon>
        <taxon>Hexapoda</taxon>
        <taxon>Collembola</taxon>
        <taxon>Entomobryomorpha</taxon>
        <taxon>Isotomoidea</taxon>
        <taxon>Isotomidae</taxon>
        <taxon>Proisotominae</taxon>
        <taxon>Folsomia</taxon>
    </lineage>
</organism>
<feature type="region of interest" description="Disordered" evidence="1">
    <location>
        <begin position="197"/>
        <end position="230"/>
    </location>
</feature>
<dbReference type="AlphaFoldDB" id="A0A226DGK3"/>
<feature type="compositionally biased region" description="Low complexity" evidence="1">
    <location>
        <begin position="62"/>
        <end position="100"/>
    </location>
</feature>
<feature type="region of interest" description="Disordered" evidence="1">
    <location>
        <begin position="1"/>
        <end position="161"/>
    </location>
</feature>
<comment type="caution">
    <text evidence="2">The sequence shown here is derived from an EMBL/GenBank/DDBJ whole genome shotgun (WGS) entry which is preliminary data.</text>
</comment>
<evidence type="ECO:0000313" key="3">
    <source>
        <dbReference type="Proteomes" id="UP000198287"/>
    </source>
</evidence>
<evidence type="ECO:0000313" key="2">
    <source>
        <dbReference type="EMBL" id="OXA44088.1"/>
    </source>
</evidence>
<sequence length="230" mass="23802">MVKSNTGNSISLLLTPTESSRNGANPASPASTVNVSSPQGFQTPPVFSPSDEFPDYQSSGRSLLWSSTCGSTSSSLNCSCPGCRRSGSSRPSTNSESSSSIFFGGPPAPMPVFQPRNVNMVHGRGQRGAPPPPPGMGAGQPGQQNAPPTGPPSVMQSGGGEITNHFYTSAAAITVNLQTPGTYMVGLIADIAIGDRGSRGRHHRHRHHHQPGDAGHVVPATQGITGHHHQ</sequence>
<feature type="compositionally biased region" description="Polar residues" evidence="1">
    <location>
        <begin position="1"/>
        <end position="42"/>
    </location>
</feature>
<dbReference type="OrthoDB" id="418595at2759"/>
<protein>
    <submittedName>
        <fullName evidence="2">Uncharacterized protein</fullName>
    </submittedName>
</protein>
<reference evidence="2 3" key="1">
    <citation type="submission" date="2015-12" db="EMBL/GenBank/DDBJ databases">
        <title>The genome of Folsomia candida.</title>
        <authorList>
            <person name="Faddeeva A."/>
            <person name="Derks M.F."/>
            <person name="Anvar Y."/>
            <person name="Smit S."/>
            <person name="Van Straalen N."/>
            <person name="Roelofs D."/>
        </authorList>
    </citation>
    <scope>NUCLEOTIDE SEQUENCE [LARGE SCALE GENOMIC DNA]</scope>
    <source>
        <strain evidence="2 3">VU population</strain>
        <tissue evidence="2">Whole body</tissue>
    </source>
</reference>
<keyword evidence="3" id="KW-1185">Reference proteome</keyword>
<gene>
    <name evidence="2" type="ORF">Fcan01_21171</name>
</gene>
<proteinExistence type="predicted"/>
<dbReference type="EMBL" id="LNIX01000020">
    <property type="protein sequence ID" value="OXA44088.1"/>
    <property type="molecule type" value="Genomic_DNA"/>
</dbReference>
<name>A0A226DGK3_FOLCA</name>
<feature type="compositionally biased region" description="Basic residues" evidence="1">
    <location>
        <begin position="199"/>
        <end position="209"/>
    </location>
</feature>
<dbReference type="Proteomes" id="UP000198287">
    <property type="component" value="Unassembled WGS sequence"/>
</dbReference>
<accession>A0A226DGK3</accession>
<evidence type="ECO:0000256" key="1">
    <source>
        <dbReference type="SAM" id="MobiDB-lite"/>
    </source>
</evidence>